<evidence type="ECO:0000313" key="2">
    <source>
        <dbReference type="Proteomes" id="UP000265520"/>
    </source>
</evidence>
<proteinExistence type="predicted"/>
<dbReference type="AlphaFoldDB" id="A0A392W4X6"/>
<name>A0A392W4X6_9FABA</name>
<sequence length="55" mass="6460">PERAESCSESPEKKIGAGSSFRIVKLWERRSFRFWTTTKTSYLDRVGLRNPIEKK</sequence>
<dbReference type="EMBL" id="LXQA011385092">
    <property type="protein sequence ID" value="MCI95377.1"/>
    <property type="molecule type" value="Genomic_DNA"/>
</dbReference>
<accession>A0A392W4X6</accession>
<dbReference type="Proteomes" id="UP000265520">
    <property type="component" value="Unassembled WGS sequence"/>
</dbReference>
<reference evidence="1 2" key="1">
    <citation type="journal article" date="2018" name="Front. Plant Sci.">
        <title>Red Clover (Trifolium pratense) and Zigzag Clover (T. medium) - A Picture of Genomic Similarities and Differences.</title>
        <authorList>
            <person name="Dluhosova J."/>
            <person name="Istvanek J."/>
            <person name="Nedelnik J."/>
            <person name="Repkova J."/>
        </authorList>
    </citation>
    <scope>NUCLEOTIDE SEQUENCE [LARGE SCALE GENOMIC DNA]</scope>
    <source>
        <strain evidence="2">cv. 10/8</strain>
        <tissue evidence="1">Leaf</tissue>
    </source>
</reference>
<evidence type="ECO:0000313" key="1">
    <source>
        <dbReference type="EMBL" id="MCI95377.1"/>
    </source>
</evidence>
<protein>
    <submittedName>
        <fullName evidence="1">Uncharacterized protein</fullName>
    </submittedName>
</protein>
<comment type="caution">
    <text evidence="1">The sequence shown here is derived from an EMBL/GenBank/DDBJ whole genome shotgun (WGS) entry which is preliminary data.</text>
</comment>
<organism evidence="1 2">
    <name type="scientific">Trifolium medium</name>
    <dbReference type="NCBI Taxonomy" id="97028"/>
    <lineage>
        <taxon>Eukaryota</taxon>
        <taxon>Viridiplantae</taxon>
        <taxon>Streptophyta</taxon>
        <taxon>Embryophyta</taxon>
        <taxon>Tracheophyta</taxon>
        <taxon>Spermatophyta</taxon>
        <taxon>Magnoliopsida</taxon>
        <taxon>eudicotyledons</taxon>
        <taxon>Gunneridae</taxon>
        <taxon>Pentapetalae</taxon>
        <taxon>rosids</taxon>
        <taxon>fabids</taxon>
        <taxon>Fabales</taxon>
        <taxon>Fabaceae</taxon>
        <taxon>Papilionoideae</taxon>
        <taxon>50 kb inversion clade</taxon>
        <taxon>NPAAA clade</taxon>
        <taxon>Hologalegina</taxon>
        <taxon>IRL clade</taxon>
        <taxon>Trifolieae</taxon>
        <taxon>Trifolium</taxon>
    </lineage>
</organism>
<keyword evidence="2" id="KW-1185">Reference proteome</keyword>
<feature type="non-terminal residue" evidence="1">
    <location>
        <position position="1"/>
    </location>
</feature>